<comment type="caution">
    <text evidence="6">The sequence shown here is derived from an EMBL/GenBank/DDBJ whole genome shotgun (WGS) entry which is preliminary data.</text>
</comment>
<evidence type="ECO:0000256" key="1">
    <source>
        <dbReference type="ARBA" id="ARBA00006700"/>
    </source>
</evidence>
<proteinExistence type="inferred from homology"/>
<dbReference type="InterPro" id="IPR012677">
    <property type="entry name" value="Nucleotide-bd_a/b_plait_sf"/>
</dbReference>
<dbReference type="GO" id="GO:0003735">
    <property type="term" value="F:structural constituent of ribosome"/>
    <property type="evidence" value="ECO:0007669"/>
    <property type="project" value="InterPro"/>
</dbReference>
<evidence type="ECO:0000256" key="4">
    <source>
        <dbReference type="ARBA" id="ARBA00039977"/>
    </source>
</evidence>
<organism evidence="6 7">
    <name type="scientific">Cercophora newfieldiana</name>
    <dbReference type="NCBI Taxonomy" id="92897"/>
    <lineage>
        <taxon>Eukaryota</taxon>
        <taxon>Fungi</taxon>
        <taxon>Dikarya</taxon>
        <taxon>Ascomycota</taxon>
        <taxon>Pezizomycotina</taxon>
        <taxon>Sordariomycetes</taxon>
        <taxon>Sordariomycetidae</taxon>
        <taxon>Sordariales</taxon>
        <taxon>Lasiosphaeriaceae</taxon>
        <taxon>Cercophora</taxon>
    </lineage>
</organism>
<dbReference type="Gene3D" id="3.30.70.330">
    <property type="match status" value="1"/>
</dbReference>
<keyword evidence="7" id="KW-1185">Reference proteome</keyword>
<dbReference type="Proteomes" id="UP001174936">
    <property type="component" value="Unassembled WGS sequence"/>
</dbReference>
<dbReference type="EMBL" id="JAULSV010000005">
    <property type="protein sequence ID" value="KAK0643596.1"/>
    <property type="molecule type" value="Genomic_DNA"/>
</dbReference>
<protein>
    <recommendedName>
        <fullName evidence="4">Large ribosomal subunit protein uL23m</fullName>
    </recommendedName>
</protein>
<comment type="similarity">
    <text evidence="1">Belongs to the universal ribosomal protein uL23 family.</text>
</comment>
<reference evidence="6" key="1">
    <citation type="submission" date="2023-06" db="EMBL/GenBank/DDBJ databases">
        <title>Genome-scale phylogeny and comparative genomics of the fungal order Sordariales.</title>
        <authorList>
            <consortium name="Lawrence Berkeley National Laboratory"/>
            <person name="Hensen N."/>
            <person name="Bonometti L."/>
            <person name="Westerberg I."/>
            <person name="Brannstrom I.O."/>
            <person name="Guillou S."/>
            <person name="Cros-Aarteil S."/>
            <person name="Calhoun S."/>
            <person name="Haridas S."/>
            <person name="Kuo A."/>
            <person name="Mondo S."/>
            <person name="Pangilinan J."/>
            <person name="Riley R."/>
            <person name="Labutti K."/>
            <person name="Andreopoulos B."/>
            <person name="Lipzen A."/>
            <person name="Chen C."/>
            <person name="Yanf M."/>
            <person name="Daum C."/>
            <person name="Ng V."/>
            <person name="Clum A."/>
            <person name="Steindorff A."/>
            <person name="Ohm R."/>
            <person name="Martin F."/>
            <person name="Silar P."/>
            <person name="Natvig D."/>
            <person name="Lalanne C."/>
            <person name="Gautier V."/>
            <person name="Ament-Velasquez S.L."/>
            <person name="Kruys A."/>
            <person name="Hutchinson M.I."/>
            <person name="Powell A.J."/>
            <person name="Barry K."/>
            <person name="Miller A.N."/>
            <person name="Grigoriev I.V."/>
            <person name="Debuchy R."/>
            <person name="Gladieux P."/>
            <person name="Thoren M.H."/>
            <person name="Johannesson H."/>
        </authorList>
    </citation>
    <scope>NUCLEOTIDE SEQUENCE</scope>
    <source>
        <strain evidence="6">SMH2532-1</strain>
    </source>
</reference>
<evidence type="ECO:0000313" key="6">
    <source>
        <dbReference type="EMBL" id="KAK0643596.1"/>
    </source>
</evidence>
<keyword evidence="3" id="KW-0687">Ribonucleoprotein</keyword>
<feature type="compositionally biased region" description="Basic and acidic residues" evidence="5">
    <location>
        <begin position="207"/>
        <end position="219"/>
    </location>
</feature>
<dbReference type="Pfam" id="PF00276">
    <property type="entry name" value="Ribosomal_L23"/>
    <property type="match status" value="1"/>
</dbReference>
<dbReference type="GO" id="GO:0032543">
    <property type="term" value="P:mitochondrial translation"/>
    <property type="evidence" value="ECO:0007669"/>
    <property type="project" value="TreeGrafter"/>
</dbReference>
<name>A0AA40CLP8_9PEZI</name>
<dbReference type="InterPro" id="IPR013025">
    <property type="entry name" value="Ribosomal_uL23-like"/>
</dbReference>
<dbReference type="InterPro" id="IPR012678">
    <property type="entry name" value="Ribosomal_uL23/eL15/eS24_sf"/>
</dbReference>
<dbReference type="GO" id="GO:0005762">
    <property type="term" value="C:mitochondrial large ribosomal subunit"/>
    <property type="evidence" value="ECO:0007669"/>
    <property type="project" value="TreeGrafter"/>
</dbReference>
<evidence type="ECO:0000256" key="5">
    <source>
        <dbReference type="SAM" id="MobiDB-lite"/>
    </source>
</evidence>
<dbReference type="AlphaFoldDB" id="A0AA40CLP8"/>
<evidence type="ECO:0000256" key="2">
    <source>
        <dbReference type="ARBA" id="ARBA00022980"/>
    </source>
</evidence>
<gene>
    <name evidence="6" type="ORF">B0T16DRAFT_459724</name>
</gene>
<evidence type="ECO:0000256" key="3">
    <source>
        <dbReference type="ARBA" id="ARBA00023274"/>
    </source>
</evidence>
<evidence type="ECO:0000313" key="7">
    <source>
        <dbReference type="Proteomes" id="UP001174936"/>
    </source>
</evidence>
<dbReference type="SUPFAM" id="SSF54189">
    <property type="entry name" value="Ribosomal proteins S24e, L23 and L15e"/>
    <property type="match status" value="1"/>
</dbReference>
<accession>A0AA40CLP8</accession>
<dbReference type="PANTHER" id="PTHR12059:SF5">
    <property type="entry name" value="LARGE RIBOSOMAL SUBUNIT PROTEIN UL23M"/>
    <property type="match status" value="1"/>
</dbReference>
<keyword evidence="2" id="KW-0689">Ribosomal protein</keyword>
<dbReference type="PANTHER" id="PTHR12059">
    <property type="entry name" value="RIBOSOMAL PROTEIN L23-RELATED"/>
    <property type="match status" value="1"/>
</dbReference>
<feature type="region of interest" description="Disordered" evidence="5">
    <location>
        <begin position="193"/>
        <end position="219"/>
    </location>
</feature>
<sequence>MATSAAMAAPKKLLAPMGKKQLFLPNHVITFIRPRPKQPSNHAMFAVPLKWNKFDLRDYLFNVYNVEVRGVRSFINQSAPEKKNQLGKTYRPQSEKMMVAELVKPFVWPAVPGKDAREAWDYEQHLKYKGEEDARRKEYADKMKGRIPLRTEVKIPMDVRDLRKQAQEFLADPGLWEETGVKGGKWKEVETEDSFNFEGGENGELVKGMKEQEKNEGGR</sequence>